<dbReference type="CDD" id="cd01427">
    <property type="entry name" value="HAD_like"/>
    <property type="match status" value="1"/>
</dbReference>
<accession>A0A1H9TWE6</accession>
<keyword evidence="2" id="KW-0460">Magnesium</keyword>
<organism evidence="3 4">
    <name type="scientific">Propionibacterium cyclohexanicum</name>
    <dbReference type="NCBI Taxonomy" id="64702"/>
    <lineage>
        <taxon>Bacteria</taxon>
        <taxon>Bacillati</taxon>
        <taxon>Actinomycetota</taxon>
        <taxon>Actinomycetes</taxon>
        <taxon>Propionibacteriales</taxon>
        <taxon>Propionibacteriaceae</taxon>
        <taxon>Propionibacterium</taxon>
    </lineage>
</organism>
<dbReference type="InterPro" id="IPR023214">
    <property type="entry name" value="HAD_sf"/>
</dbReference>
<proteinExistence type="predicted"/>
<dbReference type="STRING" id="64702.SAMN05443377_13011"/>
<dbReference type="EMBL" id="FOGZ01000030">
    <property type="protein sequence ID" value="SES01429.1"/>
    <property type="molecule type" value="Genomic_DNA"/>
</dbReference>
<dbReference type="Pfam" id="PF00702">
    <property type="entry name" value="Hydrolase"/>
    <property type="match status" value="1"/>
</dbReference>
<evidence type="ECO:0000313" key="4">
    <source>
        <dbReference type="Proteomes" id="UP000198815"/>
    </source>
</evidence>
<dbReference type="Gene3D" id="3.40.50.1000">
    <property type="entry name" value="HAD superfamily/HAD-like"/>
    <property type="match status" value="1"/>
</dbReference>
<dbReference type="GO" id="GO:0016787">
    <property type="term" value="F:hydrolase activity"/>
    <property type="evidence" value="ECO:0007669"/>
    <property type="project" value="UniProtKB-KW"/>
</dbReference>
<dbReference type="Gene3D" id="1.20.120.710">
    <property type="entry name" value="Haloacid dehalogenase hydrolase-like domain"/>
    <property type="match status" value="1"/>
</dbReference>
<dbReference type="RefSeq" id="WP_091971162.1">
    <property type="nucleotide sequence ID" value="NZ_FOGZ01000030.1"/>
</dbReference>
<protein>
    <submittedName>
        <fullName evidence="3">FMN phosphatase YigB, HAD superfamily</fullName>
    </submittedName>
</protein>
<dbReference type="InterPro" id="IPR051400">
    <property type="entry name" value="HAD-like_hydrolase"/>
</dbReference>
<evidence type="ECO:0000256" key="2">
    <source>
        <dbReference type="ARBA" id="ARBA00022842"/>
    </source>
</evidence>
<dbReference type="PANTHER" id="PTHR46470">
    <property type="entry name" value="N-ACYLNEURAMINATE-9-PHOSPHATASE"/>
    <property type="match status" value="1"/>
</dbReference>
<name>A0A1H9TWE6_9ACTN</name>
<dbReference type="SUPFAM" id="SSF56784">
    <property type="entry name" value="HAD-like"/>
    <property type="match status" value="1"/>
</dbReference>
<sequence>MTPPSTAPAAAAHAVLVLDFDGTVCVGDGPVRAYAQATAEQLAAPRARVLLEALDAYLAGETPHSSYGDGYALVADLGGRFLSAEQNHAAYQLSRQWLAEHPGEIWAPEGLASMLDGMAGSVRRVLVTNSPRESSEAVLDALQLSARLDRVIGSAAKPAGFAPILASLQGQLPAQACLSVGDFWVNDIEPALRLGWCTAWLNPLRLDPRPADLTGPDLASIRDALVEWSISPRTFASRYGEGS</sequence>
<keyword evidence="4" id="KW-1185">Reference proteome</keyword>
<keyword evidence="1" id="KW-0378">Hydrolase</keyword>
<dbReference type="Proteomes" id="UP000198815">
    <property type="component" value="Unassembled WGS sequence"/>
</dbReference>
<gene>
    <name evidence="3" type="ORF">SAMN05443377_13011</name>
</gene>
<dbReference type="AlphaFoldDB" id="A0A1H9TWE6"/>
<evidence type="ECO:0000256" key="1">
    <source>
        <dbReference type="ARBA" id="ARBA00022801"/>
    </source>
</evidence>
<evidence type="ECO:0000313" key="3">
    <source>
        <dbReference type="EMBL" id="SES01429.1"/>
    </source>
</evidence>
<dbReference type="InterPro" id="IPR036412">
    <property type="entry name" value="HAD-like_sf"/>
</dbReference>
<reference evidence="3 4" key="1">
    <citation type="submission" date="2016-10" db="EMBL/GenBank/DDBJ databases">
        <authorList>
            <person name="de Groot N.N."/>
        </authorList>
    </citation>
    <scope>NUCLEOTIDE SEQUENCE [LARGE SCALE GENOMIC DNA]</scope>
    <source>
        <strain evidence="3 4">DSM 16859</strain>
    </source>
</reference>